<dbReference type="KEGG" id="mno:Mnod_7763"/>
<feature type="compositionally biased region" description="Polar residues" evidence="1">
    <location>
        <begin position="125"/>
        <end position="137"/>
    </location>
</feature>
<keyword evidence="2" id="KW-0614">Plasmid</keyword>
<dbReference type="EMBL" id="CP001355">
    <property type="protein sequence ID" value="ACL63354.1"/>
    <property type="molecule type" value="Genomic_DNA"/>
</dbReference>
<feature type="compositionally biased region" description="Polar residues" evidence="1">
    <location>
        <begin position="183"/>
        <end position="200"/>
    </location>
</feature>
<evidence type="ECO:0000256" key="1">
    <source>
        <dbReference type="SAM" id="MobiDB-lite"/>
    </source>
</evidence>
<protein>
    <submittedName>
        <fullName evidence="2">Uncharacterized protein</fullName>
    </submittedName>
</protein>
<dbReference type="AlphaFoldDB" id="B8IY64"/>
<dbReference type="HOGENOM" id="CLU_1330658_0_0_5"/>
<feature type="region of interest" description="Disordered" evidence="1">
    <location>
        <begin position="22"/>
        <end position="64"/>
    </location>
</feature>
<gene>
    <name evidence="2" type="ordered locus">Mnod_7763</name>
</gene>
<accession>B8IY64</accession>
<keyword evidence="3" id="KW-1185">Reference proteome</keyword>
<geneLocation type="plasmid" evidence="2 3">
    <name>pMNOD06</name>
</geneLocation>
<organism evidence="2 3">
    <name type="scientific">Methylobacterium nodulans (strain LMG 21967 / CNCM I-2342 / ORS 2060)</name>
    <dbReference type="NCBI Taxonomy" id="460265"/>
    <lineage>
        <taxon>Bacteria</taxon>
        <taxon>Pseudomonadati</taxon>
        <taxon>Pseudomonadota</taxon>
        <taxon>Alphaproteobacteria</taxon>
        <taxon>Hyphomicrobiales</taxon>
        <taxon>Methylobacteriaceae</taxon>
        <taxon>Methylobacterium</taxon>
    </lineage>
</organism>
<proteinExistence type="predicted"/>
<dbReference type="Proteomes" id="UP000008207">
    <property type="component" value="Plasmid pMNOD06"/>
</dbReference>
<name>B8IY64_METNO</name>
<evidence type="ECO:0000313" key="3">
    <source>
        <dbReference type="Proteomes" id="UP000008207"/>
    </source>
</evidence>
<feature type="region of interest" description="Disordered" evidence="1">
    <location>
        <begin position="125"/>
        <end position="206"/>
    </location>
</feature>
<evidence type="ECO:0000313" key="2">
    <source>
        <dbReference type="EMBL" id="ACL63354.1"/>
    </source>
</evidence>
<sequence>MARGCHGAPVVVAVAPDRIARCTKPRPPKPRSPLMLGYPPPRVLDRSPPPLRVGEAERSGKSKKSHFNISLRFLGAMTLRRQKTAPHTARLRTPRENSVLLSGECSNLPPSSFCPSPETAGTTWPSCGRSMPSSAMARTTPGLPSWRTPAIRPPASPSNDPWRRCGASQRSRSLRASAGSNSTISSAPRTRSSALYSSAQGFAMDG</sequence>
<feature type="compositionally biased region" description="Low complexity" evidence="1">
    <location>
        <begin position="167"/>
        <end position="182"/>
    </location>
</feature>
<reference evidence="3" key="1">
    <citation type="submission" date="2009-01" db="EMBL/GenBank/DDBJ databases">
        <title>Complete sequence of plasmid 6 of Methylobacterium nodulans ORS 2060.</title>
        <authorList>
            <consortium name="US DOE Joint Genome Institute"/>
            <person name="Lucas S."/>
            <person name="Copeland A."/>
            <person name="Lapidus A."/>
            <person name="Glavina del Rio T."/>
            <person name="Dalin E."/>
            <person name="Tice H."/>
            <person name="Bruce D."/>
            <person name="Goodwin L."/>
            <person name="Pitluck S."/>
            <person name="Sims D."/>
            <person name="Brettin T."/>
            <person name="Detter J.C."/>
            <person name="Han C."/>
            <person name="Larimer F."/>
            <person name="Land M."/>
            <person name="Hauser L."/>
            <person name="Kyrpides N."/>
            <person name="Ivanova N."/>
            <person name="Marx C.J."/>
            <person name="Richardson P."/>
        </authorList>
    </citation>
    <scope>NUCLEOTIDE SEQUENCE [LARGE SCALE GENOMIC DNA]</scope>
    <source>
        <strain evidence="3">LMG 21967 / CNCM I-2342 / ORS 2060</strain>
        <plasmid evidence="3">Plasmid pMNOD06</plasmid>
    </source>
</reference>
<feature type="compositionally biased region" description="Pro residues" evidence="1">
    <location>
        <begin position="38"/>
        <end position="51"/>
    </location>
</feature>